<dbReference type="STRING" id="200361.A0A453R2D4"/>
<organism evidence="3 4">
    <name type="scientific">Aegilops tauschii subsp. strangulata</name>
    <name type="common">Goatgrass</name>
    <dbReference type="NCBI Taxonomy" id="200361"/>
    <lineage>
        <taxon>Eukaryota</taxon>
        <taxon>Viridiplantae</taxon>
        <taxon>Streptophyta</taxon>
        <taxon>Embryophyta</taxon>
        <taxon>Tracheophyta</taxon>
        <taxon>Spermatophyta</taxon>
        <taxon>Magnoliopsida</taxon>
        <taxon>Liliopsida</taxon>
        <taxon>Poales</taxon>
        <taxon>Poaceae</taxon>
        <taxon>BOP clade</taxon>
        <taxon>Pooideae</taxon>
        <taxon>Triticodae</taxon>
        <taxon>Triticeae</taxon>
        <taxon>Triticinae</taxon>
        <taxon>Aegilops</taxon>
    </lineage>
</organism>
<reference evidence="4" key="1">
    <citation type="journal article" date="2014" name="Science">
        <title>Ancient hybridizations among the ancestral genomes of bread wheat.</title>
        <authorList>
            <consortium name="International Wheat Genome Sequencing Consortium,"/>
            <person name="Marcussen T."/>
            <person name="Sandve S.R."/>
            <person name="Heier L."/>
            <person name="Spannagl M."/>
            <person name="Pfeifer M."/>
            <person name="Jakobsen K.S."/>
            <person name="Wulff B.B."/>
            <person name="Steuernagel B."/>
            <person name="Mayer K.F."/>
            <person name="Olsen O.A."/>
        </authorList>
    </citation>
    <scope>NUCLEOTIDE SEQUENCE [LARGE SCALE GENOMIC DNA]</scope>
    <source>
        <strain evidence="4">cv. AL8/78</strain>
    </source>
</reference>
<feature type="domain" description="F-box" evidence="2">
    <location>
        <begin position="40"/>
        <end position="87"/>
    </location>
</feature>
<feature type="region of interest" description="Disordered" evidence="1">
    <location>
        <begin position="90"/>
        <end position="109"/>
    </location>
</feature>
<reference evidence="3" key="5">
    <citation type="journal article" date="2021" name="G3 (Bethesda)">
        <title>Aegilops tauschii genome assembly Aet v5.0 features greater sequence contiguity and improved annotation.</title>
        <authorList>
            <person name="Wang L."/>
            <person name="Zhu T."/>
            <person name="Rodriguez J.C."/>
            <person name="Deal K.R."/>
            <person name="Dubcovsky J."/>
            <person name="McGuire P.E."/>
            <person name="Lux T."/>
            <person name="Spannagl M."/>
            <person name="Mayer K.F.X."/>
            <person name="Baldrich P."/>
            <person name="Meyers B.C."/>
            <person name="Huo N."/>
            <person name="Gu Y.Q."/>
            <person name="Zhou H."/>
            <person name="Devos K.M."/>
            <person name="Bennetzen J.L."/>
            <person name="Unver T."/>
            <person name="Budak H."/>
            <person name="Gulick P.J."/>
            <person name="Galiba G."/>
            <person name="Kalapos B."/>
            <person name="Nelson D.R."/>
            <person name="Li P."/>
            <person name="You F.M."/>
            <person name="Luo M.C."/>
            <person name="Dvorak J."/>
        </authorList>
    </citation>
    <scope>NUCLEOTIDE SEQUENCE [LARGE SCALE GENOMIC DNA]</scope>
    <source>
        <strain evidence="3">cv. AL8/78</strain>
    </source>
</reference>
<feature type="region of interest" description="Disordered" evidence="1">
    <location>
        <begin position="1"/>
        <end position="26"/>
    </location>
</feature>
<evidence type="ECO:0000256" key="1">
    <source>
        <dbReference type="SAM" id="MobiDB-lite"/>
    </source>
</evidence>
<dbReference type="InterPro" id="IPR001810">
    <property type="entry name" value="F-box_dom"/>
</dbReference>
<dbReference type="Gramene" id="AET7Gv20430700.2">
    <property type="protein sequence ID" value="AET7Gv20430700.2"/>
    <property type="gene ID" value="AET7Gv20430700"/>
</dbReference>
<dbReference type="SUPFAM" id="SSF81383">
    <property type="entry name" value="F-box domain"/>
    <property type="match status" value="1"/>
</dbReference>
<keyword evidence="4" id="KW-1185">Reference proteome</keyword>
<dbReference type="PANTHER" id="PTHR38926:SF69">
    <property type="entry name" value="F-BOX DOMAIN-CONTAINING PROTEIN"/>
    <property type="match status" value="1"/>
</dbReference>
<dbReference type="Proteomes" id="UP000015105">
    <property type="component" value="Chromosome 7D"/>
</dbReference>
<dbReference type="EnsemblPlants" id="AET7Gv20430700.2">
    <property type="protein sequence ID" value="AET7Gv20430700.2"/>
    <property type="gene ID" value="AET7Gv20430700"/>
</dbReference>
<sequence length="232" mass="26526">MGVRSKRRTRAPATDPPSRRRRKKDAHVHGLPWEAEWRDWAELPRDILWFILSLIPQADILRGAGRTCASWRRLAVDEPLLWRHINLADDEDSDSDSDSDSDPPAGRKAMACAAVRRSAGRCESFRGPVDGRFLLYLADWPPSLWSLHVTCRYDMPSESFISMVAKRLPLLEQLVLSGGLIEQASLAALVDHWPRLRLLHARGCHTKRAIGKTLRRRLEDRIKDLRLPHPLT</sequence>
<dbReference type="PANTHER" id="PTHR38926">
    <property type="entry name" value="F-BOX DOMAIN CONTAINING PROTEIN, EXPRESSED"/>
    <property type="match status" value="1"/>
</dbReference>
<feature type="compositionally biased region" description="Basic residues" evidence="1">
    <location>
        <begin position="1"/>
        <end position="10"/>
    </location>
</feature>
<dbReference type="Gene3D" id="3.80.10.10">
    <property type="entry name" value="Ribonuclease Inhibitor"/>
    <property type="match status" value="1"/>
</dbReference>
<proteinExistence type="predicted"/>
<evidence type="ECO:0000259" key="2">
    <source>
        <dbReference type="Pfam" id="PF12937"/>
    </source>
</evidence>
<dbReference type="Pfam" id="PF12937">
    <property type="entry name" value="F-box-like"/>
    <property type="match status" value="1"/>
</dbReference>
<dbReference type="SUPFAM" id="SSF52047">
    <property type="entry name" value="RNI-like"/>
    <property type="match status" value="1"/>
</dbReference>
<name>A0A453R2D4_AEGTS</name>
<dbReference type="Gene3D" id="1.20.1280.50">
    <property type="match status" value="1"/>
</dbReference>
<reference evidence="3" key="4">
    <citation type="submission" date="2019-03" db="UniProtKB">
        <authorList>
            <consortium name="EnsemblPlants"/>
        </authorList>
    </citation>
    <scope>IDENTIFICATION</scope>
</reference>
<feature type="compositionally biased region" description="Acidic residues" evidence="1">
    <location>
        <begin position="90"/>
        <end position="101"/>
    </location>
</feature>
<evidence type="ECO:0000313" key="3">
    <source>
        <dbReference type="EnsemblPlants" id="AET7Gv20430700.2"/>
    </source>
</evidence>
<evidence type="ECO:0000313" key="4">
    <source>
        <dbReference type="Proteomes" id="UP000015105"/>
    </source>
</evidence>
<protein>
    <recommendedName>
        <fullName evidence="2">F-box domain-containing protein</fullName>
    </recommendedName>
</protein>
<dbReference type="InterPro" id="IPR032675">
    <property type="entry name" value="LRR_dom_sf"/>
</dbReference>
<dbReference type="AlphaFoldDB" id="A0A453R2D4"/>
<accession>A0A453R2D4</accession>
<reference evidence="3" key="3">
    <citation type="journal article" date="2017" name="Nature">
        <title>Genome sequence of the progenitor of the wheat D genome Aegilops tauschii.</title>
        <authorList>
            <person name="Luo M.C."/>
            <person name="Gu Y.Q."/>
            <person name="Puiu D."/>
            <person name="Wang H."/>
            <person name="Twardziok S.O."/>
            <person name="Deal K.R."/>
            <person name="Huo N."/>
            <person name="Zhu T."/>
            <person name="Wang L."/>
            <person name="Wang Y."/>
            <person name="McGuire P.E."/>
            <person name="Liu S."/>
            <person name="Long H."/>
            <person name="Ramasamy R.K."/>
            <person name="Rodriguez J.C."/>
            <person name="Van S.L."/>
            <person name="Yuan L."/>
            <person name="Wang Z."/>
            <person name="Xia Z."/>
            <person name="Xiao L."/>
            <person name="Anderson O.D."/>
            <person name="Ouyang S."/>
            <person name="Liang Y."/>
            <person name="Zimin A.V."/>
            <person name="Pertea G."/>
            <person name="Qi P."/>
            <person name="Bennetzen J.L."/>
            <person name="Dai X."/>
            <person name="Dawson M.W."/>
            <person name="Muller H.G."/>
            <person name="Kugler K."/>
            <person name="Rivarola-Duarte L."/>
            <person name="Spannagl M."/>
            <person name="Mayer K.F.X."/>
            <person name="Lu F.H."/>
            <person name="Bevan M.W."/>
            <person name="Leroy P."/>
            <person name="Li P."/>
            <person name="You F.M."/>
            <person name="Sun Q."/>
            <person name="Liu Z."/>
            <person name="Lyons E."/>
            <person name="Wicker T."/>
            <person name="Salzberg S.L."/>
            <person name="Devos K.M."/>
            <person name="Dvorak J."/>
        </authorList>
    </citation>
    <scope>NUCLEOTIDE SEQUENCE [LARGE SCALE GENOMIC DNA]</scope>
    <source>
        <strain evidence="3">cv. AL8/78</strain>
    </source>
</reference>
<dbReference type="InterPro" id="IPR036047">
    <property type="entry name" value="F-box-like_dom_sf"/>
</dbReference>
<reference evidence="4" key="2">
    <citation type="journal article" date="2017" name="Nat. Plants">
        <title>The Aegilops tauschii genome reveals multiple impacts of transposons.</title>
        <authorList>
            <person name="Zhao G."/>
            <person name="Zou C."/>
            <person name="Li K."/>
            <person name="Wang K."/>
            <person name="Li T."/>
            <person name="Gao L."/>
            <person name="Zhang X."/>
            <person name="Wang H."/>
            <person name="Yang Z."/>
            <person name="Liu X."/>
            <person name="Jiang W."/>
            <person name="Mao L."/>
            <person name="Kong X."/>
            <person name="Jiao Y."/>
            <person name="Jia J."/>
        </authorList>
    </citation>
    <scope>NUCLEOTIDE SEQUENCE [LARGE SCALE GENOMIC DNA]</scope>
    <source>
        <strain evidence="4">cv. AL8/78</strain>
    </source>
</reference>